<protein>
    <submittedName>
        <fullName evidence="1">Uncharacterized protein</fullName>
    </submittedName>
</protein>
<accession>A0A0F9ALM5</accession>
<proteinExistence type="predicted"/>
<evidence type="ECO:0000313" key="1">
    <source>
        <dbReference type="EMBL" id="KKL10509.1"/>
    </source>
</evidence>
<feature type="non-terminal residue" evidence="1">
    <location>
        <position position="196"/>
    </location>
</feature>
<dbReference type="EMBL" id="LAZR01042034">
    <property type="protein sequence ID" value="KKL10509.1"/>
    <property type="molecule type" value="Genomic_DNA"/>
</dbReference>
<name>A0A0F9ALM5_9ZZZZ</name>
<comment type="caution">
    <text evidence="1">The sequence shown here is derived from an EMBL/GenBank/DDBJ whole genome shotgun (WGS) entry which is preliminary data.</text>
</comment>
<sequence length="196" mass="20834">MSWDADTTELRIRNLEKELQNFREIVESQTGGEAVNLGGDISAGSVTGARALGPIQYPFVFNPVNHRRFDTEPPPGGGGDVFNTIFVRSTAIIVTPKAAEDPMQIRTLEDPIHDGQIMLIAPTNLNTLDLLSPTAEGNINIVSDITGITDDQIIFLQWQENSPIGTSSSGSWIVIASGSAGGGSACPPICTENDLG</sequence>
<organism evidence="1">
    <name type="scientific">marine sediment metagenome</name>
    <dbReference type="NCBI Taxonomy" id="412755"/>
    <lineage>
        <taxon>unclassified sequences</taxon>
        <taxon>metagenomes</taxon>
        <taxon>ecological metagenomes</taxon>
    </lineage>
</organism>
<dbReference type="AlphaFoldDB" id="A0A0F9ALM5"/>
<reference evidence="1" key="1">
    <citation type="journal article" date="2015" name="Nature">
        <title>Complex archaea that bridge the gap between prokaryotes and eukaryotes.</title>
        <authorList>
            <person name="Spang A."/>
            <person name="Saw J.H."/>
            <person name="Jorgensen S.L."/>
            <person name="Zaremba-Niedzwiedzka K."/>
            <person name="Martijn J."/>
            <person name="Lind A.E."/>
            <person name="van Eijk R."/>
            <person name="Schleper C."/>
            <person name="Guy L."/>
            <person name="Ettema T.J."/>
        </authorList>
    </citation>
    <scope>NUCLEOTIDE SEQUENCE</scope>
</reference>
<gene>
    <name evidence="1" type="ORF">LCGC14_2555100</name>
</gene>